<dbReference type="EMBL" id="JAIVGD010000005">
    <property type="protein sequence ID" value="KAH0773701.1"/>
    <property type="molecule type" value="Genomic_DNA"/>
</dbReference>
<keyword evidence="1" id="KW-0472">Membrane</keyword>
<proteinExistence type="predicted"/>
<keyword evidence="1" id="KW-1133">Transmembrane helix</keyword>
<dbReference type="Proteomes" id="UP000826656">
    <property type="component" value="Unassembled WGS sequence"/>
</dbReference>
<gene>
    <name evidence="2" type="ORF">KY290_010838</name>
</gene>
<reference evidence="2 3" key="1">
    <citation type="journal article" date="2021" name="bioRxiv">
        <title>Chromosome-scale and haplotype-resolved genome assembly of a tetraploid potato cultivar.</title>
        <authorList>
            <person name="Sun H."/>
            <person name="Jiao W.-B."/>
            <person name="Krause K."/>
            <person name="Campoy J.A."/>
            <person name="Goel M."/>
            <person name="Folz-Donahue K."/>
            <person name="Kukat C."/>
            <person name="Huettel B."/>
            <person name="Schneeberger K."/>
        </authorList>
    </citation>
    <scope>NUCLEOTIDE SEQUENCE [LARGE SCALE GENOMIC DNA]</scope>
    <source>
        <strain evidence="2">SolTubOtavaFocal</strain>
        <tissue evidence="2">Leaves</tissue>
    </source>
</reference>
<evidence type="ECO:0000256" key="1">
    <source>
        <dbReference type="SAM" id="Phobius"/>
    </source>
</evidence>
<name>A0ABQ7W057_SOLTU</name>
<protein>
    <recommendedName>
        <fullName evidence="4">Transmembrane protein</fullName>
    </recommendedName>
</protein>
<accession>A0ABQ7W057</accession>
<feature type="transmembrane region" description="Helical" evidence="1">
    <location>
        <begin position="6"/>
        <end position="31"/>
    </location>
</feature>
<keyword evidence="3" id="KW-1185">Reference proteome</keyword>
<comment type="caution">
    <text evidence="2">The sequence shown here is derived from an EMBL/GenBank/DDBJ whole genome shotgun (WGS) entry which is preliminary data.</text>
</comment>
<evidence type="ECO:0008006" key="4">
    <source>
        <dbReference type="Google" id="ProtNLM"/>
    </source>
</evidence>
<evidence type="ECO:0000313" key="3">
    <source>
        <dbReference type="Proteomes" id="UP000826656"/>
    </source>
</evidence>
<sequence length="97" mass="10988">MEVATAVAILVGSKSGSSLILGFLWLLNWWLLAGQEEEREVVGWSRRRKRGCLVKVLDGELVVFLPEFTGVESELIVSDWWSFGSGSVWSWLENMEQ</sequence>
<organism evidence="2 3">
    <name type="scientific">Solanum tuberosum</name>
    <name type="common">Potato</name>
    <dbReference type="NCBI Taxonomy" id="4113"/>
    <lineage>
        <taxon>Eukaryota</taxon>
        <taxon>Viridiplantae</taxon>
        <taxon>Streptophyta</taxon>
        <taxon>Embryophyta</taxon>
        <taxon>Tracheophyta</taxon>
        <taxon>Spermatophyta</taxon>
        <taxon>Magnoliopsida</taxon>
        <taxon>eudicotyledons</taxon>
        <taxon>Gunneridae</taxon>
        <taxon>Pentapetalae</taxon>
        <taxon>asterids</taxon>
        <taxon>lamiids</taxon>
        <taxon>Solanales</taxon>
        <taxon>Solanaceae</taxon>
        <taxon>Solanoideae</taxon>
        <taxon>Solaneae</taxon>
        <taxon>Solanum</taxon>
    </lineage>
</organism>
<keyword evidence="1" id="KW-0812">Transmembrane</keyword>
<evidence type="ECO:0000313" key="2">
    <source>
        <dbReference type="EMBL" id="KAH0773701.1"/>
    </source>
</evidence>